<protein>
    <submittedName>
        <fullName evidence="1">Uncharacterized protein</fullName>
    </submittedName>
</protein>
<gene>
    <name evidence="1" type="ORF">SteCoe_7263</name>
</gene>
<proteinExistence type="predicted"/>
<dbReference type="Proteomes" id="UP000187209">
    <property type="component" value="Unassembled WGS sequence"/>
</dbReference>
<sequence>MLQLIRRFSKVVTAVESNPADMVGEELAASLVEYTQAMEMIHDKNYSMAELELYRCMEIIEKSGFYAEPAYNFVLHRLALVQRAQRKFSHCERSLEEIVRNYKNNEKKYPKQLEFAYGTLFKQYLTSNVPKALEFADFLYKPDNWNNMTRDFQKDVRFFFGTALILHGQYFLKAKTELFECLKMNPGGNSCFVFHNLACAQWFHIRKFADVSPKDLPAEFEYEFKNATTEFAEAIPNFQKSIQLFEGFSDAFTIESELSLKNKLSGMSLTNIAEIHMEKLEVEKAVQWLQTALKFYEENDKGNIGRTLALIATIMKAKKNLLQAEGIIKNALELLKGKNDYSEILALHTYASLLKNLEKRSKESEEMYSKAKTIAASLPFWYERSVHLHIPTWTI</sequence>
<accession>A0A1R2CN34</accession>
<comment type="caution">
    <text evidence="1">The sequence shown here is derived from an EMBL/GenBank/DDBJ whole genome shotgun (WGS) entry which is preliminary data.</text>
</comment>
<evidence type="ECO:0000313" key="2">
    <source>
        <dbReference type="Proteomes" id="UP000187209"/>
    </source>
</evidence>
<dbReference type="OrthoDB" id="283850at2759"/>
<dbReference type="Gene3D" id="1.25.40.10">
    <property type="entry name" value="Tetratricopeptide repeat domain"/>
    <property type="match status" value="1"/>
</dbReference>
<keyword evidence="2" id="KW-1185">Reference proteome</keyword>
<dbReference type="SUPFAM" id="SSF48452">
    <property type="entry name" value="TPR-like"/>
    <property type="match status" value="1"/>
</dbReference>
<reference evidence="1 2" key="1">
    <citation type="submission" date="2016-11" db="EMBL/GenBank/DDBJ databases">
        <title>The macronuclear genome of Stentor coeruleus: a giant cell with tiny introns.</title>
        <authorList>
            <person name="Slabodnick M."/>
            <person name="Ruby J.G."/>
            <person name="Reiff S.B."/>
            <person name="Swart E.C."/>
            <person name="Gosai S."/>
            <person name="Prabakaran S."/>
            <person name="Witkowska E."/>
            <person name="Larue G.E."/>
            <person name="Fisher S."/>
            <person name="Freeman R.M."/>
            <person name="Gunawardena J."/>
            <person name="Chu W."/>
            <person name="Stover N.A."/>
            <person name="Gregory B.D."/>
            <person name="Nowacki M."/>
            <person name="Derisi J."/>
            <person name="Roy S.W."/>
            <person name="Marshall W.F."/>
            <person name="Sood P."/>
        </authorList>
    </citation>
    <scope>NUCLEOTIDE SEQUENCE [LARGE SCALE GENOMIC DNA]</scope>
    <source>
        <strain evidence="1">WM001</strain>
    </source>
</reference>
<dbReference type="AlphaFoldDB" id="A0A1R2CN34"/>
<dbReference type="EMBL" id="MPUH01000104">
    <property type="protein sequence ID" value="OMJ90350.1"/>
    <property type="molecule type" value="Genomic_DNA"/>
</dbReference>
<evidence type="ECO:0000313" key="1">
    <source>
        <dbReference type="EMBL" id="OMJ90350.1"/>
    </source>
</evidence>
<organism evidence="1 2">
    <name type="scientific">Stentor coeruleus</name>
    <dbReference type="NCBI Taxonomy" id="5963"/>
    <lineage>
        <taxon>Eukaryota</taxon>
        <taxon>Sar</taxon>
        <taxon>Alveolata</taxon>
        <taxon>Ciliophora</taxon>
        <taxon>Postciliodesmatophora</taxon>
        <taxon>Heterotrichea</taxon>
        <taxon>Heterotrichida</taxon>
        <taxon>Stentoridae</taxon>
        <taxon>Stentor</taxon>
    </lineage>
</organism>
<name>A0A1R2CN34_9CILI</name>
<dbReference type="InterPro" id="IPR011990">
    <property type="entry name" value="TPR-like_helical_dom_sf"/>
</dbReference>